<reference evidence="3 4" key="2">
    <citation type="submission" date="2019-08" db="EMBL/GenBank/DDBJ databases">
        <title>Amycolatopsis acidicola sp. nov., isolated from peat swamp forest soil.</title>
        <authorList>
            <person name="Srisuk N."/>
        </authorList>
    </citation>
    <scope>NUCLEOTIDE SEQUENCE [LARGE SCALE GENOMIC DNA]</scope>
    <source>
        <strain evidence="3 4">TBRC 6029</strain>
    </source>
</reference>
<name>A0A558BTK1_9PSEU</name>
<reference evidence="3 4" key="1">
    <citation type="submission" date="2019-07" db="EMBL/GenBank/DDBJ databases">
        <authorList>
            <person name="Duangmal K."/>
            <person name="Teo W.F.A."/>
        </authorList>
    </citation>
    <scope>NUCLEOTIDE SEQUENCE [LARGE SCALE GENOMIC DNA]</scope>
    <source>
        <strain evidence="3 4">TBRC 6029</strain>
    </source>
</reference>
<dbReference type="RefSeq" id="WP_144590919.1">
    <property type="nucleotide sequence ID" value="NZ_VJWX01000272.1"/>
</dbReference>
<sequence>MKFRRTLLLATTALALAATACTETKTGSPSVTTSTGTSSTAEGGGTTVPKVQHPLPNIAAFAAKPCDLLSSSLIAKMGFSDPSPNTGSDGRRGVGCGWIDTENARNINISIGMSDGKGFGGMRNVYAGKGTLLKFLEPAEDVSGYPAAYGGVQDRRSRGDCSLYFGVTDDIALSADAGGYHNAQDSCAAARQIATAVIATLQGGS</sequence>
<dbReference type="InterPro" id="IPR024520">
    <property type="entry name" value="DUF3558"/>
</dbReference>
<dbReference type="OrthoDB" id="3637277at2"/>
<comment type="caution">
    <text evidence="3">The sequence shown here is derived from an EMBL/GenBank/DDBJ whole genome shotgun (WGS) entry which is preliminary data.</text>
</comment>
<dbReference type="PROSITE" id="PS51257">
    <property type="entry name" value="PROKAR_LIPOPROTEIN"/>
    <property type="match status" value="1"/>
</dbReference>
<proteinExistence type="predicted"/>
<evidence type="ECO:0000313" key="4">
    <source>
        <dbReference type="Proteomes" id="UP000320011"/>
    </source>
</evidence>
<evidence type="ECO:0000256" key="1">
    <source>
        <dbReference type="SAM" id="MobiDB-lite"/>
    </source>
</evidence>
<dbReference type="Pfam" id="PF12079">
    <property type="entry name" value="DUF3558"/>
    <property type="match status" value="1"/>
</dbReference>
<dbReference type="EMBL" id="VJWX01000272">
    <property type="protein sequence ID" value="TVT39857.1"/>
    <property type="molecule type" value="Genomic_DNA"/>
</dbReference>
<evidence type="ECO:0000256" key="2">
    <source>
        <dbReference type="SAM" id="SignalP"/>
    </source>
</evidence>
<evidence type="ECO:0000313" key="3">
    <source>
        <dbReference type="EMBL" id="TVT39857.1"/>
    </source>
</evidence>
<dbReference type="AlphaFoldDB" id="A0A558BTK1"/>
<feature type="region of interest" description="Disordered" evidence="1">
    <location>
        <begin position="25"/>
        <end position="50"/>
    </location>
</feature>
<feature type="compositionally biased region" description="Low complexity" evidence="1">
    <location>
        <begin position="25"/>
        <end position="41"/>
    </location>
</feature>
<keyword evidence="2" id="KW-0732">Signal</keyword>
<protein>
    <submittedName>
        <fullName evidence="3">DUF3558 domain-containing protein</fullName>
    </submittedName>
</protein>
<gene>
    <name evidence="3" type="ORF">FNH05_23710</name>
</gene>
<dbReference type="Proteomes" id="UP000320011">
    <property type="component" value="Unassembled WGS sequence"/>
</dbReference>
<accession>A0A558BTK1</accession>
<organism evidence="3 4">
    <name type="scientific">Amycolatopsis rhizosphaerae</name>
    <dbReference type="NCBI Taxonomy" id="2053003"/>
    <lineage>
        <taxon>Bacteria</taxon>
        <taxon>Bacillati</taxon>
        <taxon>Actinomycetota</taxon>
        <taxon>Actinomycetes</taxon>
        <taxon>Pseudonocardiales</taxon>
        <taxon>Pseudonocardiaceae</taxon>
        <taxon>Amycolatopsis</taxon>
    </lineage>
</organism>
<feature type="signal peptide" evidence="2">
    <location>
        <begin position="1"/>
        <end position="20"/>
    </location>
</feature>
<keyword evidence="4" id="KW-1185">Reference proteome</keyword>
<feature type="chain" id="PRO_5039217484" evidence="2">
    <location>
        <begin position="21"/>
        <end position="205"/>
    </location>
</feature>